<dbReference type="PANTHER" id="PTHR43880">
    <property type="entry name" value="ALCOHOL DEHYDROGENASE"/>
    <property type="match status" value="1"/>
</dbReference>
<dbReference type="FunFam" id="3.40.50.720:FF:000003">
    <property type="entry name" value="S-(hydroxymethyl)glutathione dehydrogenase"/>
    <property type="match status" value="1"/>
</dbReference>
<gene>
    <name evidence="11" type="ORF">HDA37_002517</name>
</gene>
<dbReference type="PROSITE" id="PS51007">
    <property type="entry name" value="CYTC"/>
    <property type="match status" value="1"/>
</dbReference>
<keyword evidence="12" id="KW-1185">Reference proteome</keyword>
<dbReference type="AlphaFoldDB" id="A0A852W9Y9"/>
<evidence type="ECO:0000256" key="9">
    <source>
        <dbReference type="RuleBase" id="RU361277"/>
    </source>
</evidence>
<dbReference type="GO" id="GO:0008270">
    <property type="term" value="F:zinc ion binding"/>
    <property type="evidence" value="ECO:0007669"/>
    <property type="project" value="InterPro"/>
</dbReference>
<dbReference type="GO" id="GO:0009055">
    <property type="term" value="F:electron transfer activity"/>
    <property type="evidence" value="ECO:0007669"/>
    <property type="project" value="InterPro"/>
</dbReference>
<keyword evidence="7" id="KW-0520">NAD</keyword>
<evidence type="ECO:0000256" key="8">
    <source>
        <dbReference type="PROSITE-ProRule" id="PRU00433"/>
    </source>
</evidence>
<organism evidence="11 12">
    <name type="scientific">Pseudonocardia alni</name>
    <name type="common">Amycolata alni</name>
    <dbReference type="NCBI Taxonomy" id="33907"/>
    <lineage>
        <taxon>Bacteria</taxon>
        <taxon>Bacillati</taxon>
        <taxon>Actinomycetota</taxon>
        <taxon>Actinomycetes</taxon>
        <taxon>Pseudonocardiales</taxon>
        <taxon>Pseudonocardiaceae</taxon>
        <taxon>Pseudonocardia</taxon>
    </lineage>
</organism>
<dbReference type="InterPro" id="IPR009056">
    <property type="entry name" value="Cyt_c-like_dom"/>
</dbReference>
<sequence>MAQQVRGVVARAKGEPVTVETINVPDPGPGEAVVKIQACGVCHTDLHYKLGGINDEFPFLLGHEAAGIVESVGEGVTDVEPGDYVVLNWRAVCGNCRACKKGKPQYCFDTHNATQKMTLEDGTELSPALGIGAFVEKTLVHSGQCTKVNPEAPAKVAGLLGCGVMAGLGAAVNTGQVGRGDSIAVIGCGGVGDAAIAGAKLAGATTIIAVDTDPRKLKWAEEFGATHTVNAKETDPVEFIQSVTDGNGADVVIEAVGRPETYKQAFYARDLAGTVVLVGVPTPDLNAPEIPLIDYFGRGGALKSSWYGDCLPSRDFPTYVDLFLQGRFPLDKFVTEEIGIDDIESAFDKMHAGEVLRSVVIL</sequence>
<dbReference type="InterPro" id="IPR013154">
    <property type="entry name" value="ADH-like_N"/>
</dbReference>
<dbReference type="CDD" id="cd08279">
    <property type="entry name" value="Zn_ADH_class_III"/>
    <property type="match status" value="1"/>
</dbReference>
<evidence type="ECO:0000256" key="7">
    <source>
        <dbReference type="ARBA" id="ARBA00023027"/>
    </source>
</evidence>
<dbReference type="Pfam" id="PF00107">
    <property type="entry name" value="ADH_zinc_N"/>
    <property type="match status" value="1"/>
</dbReference>
<dbReference type="GO" id="GO:0020037">
    <property type="term" value="F:heme binding"/>
    <property type="evidence" value="ECO:0007669"/>
    <property type="project" value="InterPro"/>
</dbReference>
<accession>A0A852W9Y9</accession>
<keyword evidence="3 8" id="KW-0479">Metal-binding</keyword>
<dbReference type="GO" id="GO:0005829">
    <property type="term" value="C:cytosol"/>
    <property type="evidence" value="ECO:0007669"/>
    <property type="project" value="TreeGrafter"/>
</dbReference>
<dbReference type="InterPro" id="IPR002328">
    <property type="entry name" value="ADH_Zn_CS"/>
</dbReference>
<dbReference type="GO" id="GO:0050607">
    <property type="term" value="F:mycothiol-dependent formaldehyde dehydrogenase activity"/>
    <property type="evidence" value="ECO:0007669"/>
    <property type="project" value="UniProtKB-EC"/>
</dbReference>
<dbReference type="Proteomes" id="UP000549695">
    <property type="component" value="Unassembled WGS sequence"/>
</dbReference>
<name>A0A852W9Y9_PSEA5</name>
<keyword evidence="8" id="KW-0349">Heme</keyword>
<reference evidence="11 12" key="1">
    <citation type="submission" date="2020-07" db="EMBL/GenBank/DDBJ databases">
        <title>Sequencing the genomes of 1000 actinobacteria strains.</title>
        <authorList>
            <person name="Klenk H.-P."/>
        </authorList>
    </citation>
    <scope>NUCLEOTIDE SEQUENCE [LARGE SCALE GENOMIC DNA]</scope>
    <source>
        <strain evidence="11 12">DSM 44749</strain>
    </source>
</reference>
<keyword evidence="5 11" id="KW-0560">Oxidoreductase</keyword>
<dbReference type="InterPro" id="IPR020843">
    <property type="entry name" value="ER"/>
</dbReference>
<dbReference type="EC" id="1.1.1.306" evidence="11"/>
<dbReference type="InterPro" id="IPR013149">
    <property type="entry name" value="ADH-like_C"/>
</dbReference>
<dbReference type="SUPFAM" id="SSF50129">
    <property type="entry name" value="GroES-like"/>
    <property type="match status" value="2"/>
</dbReference>
<proteinExistence type="inferred from homology"/>
<evidence type="ECO:0000256" key="5">
    <source>
        <dbReference type="ARBA" id="ARBA00023002"/>
    </source>
</evidence>
<dbReference type="PROSITE" id="PS00059">
    <property type="entry name" value="ADH_ZINC"/>
    <property type="match status" value="1"/>
</dbReference>
<dbReference type="NCBIfam" id="TIGR03451">
    <property type="entry name" value="mycoS_dep_FDH"/>
    <property type="match status" value="1"/>
</dbReference>
<dbReference type="SMART" id="SM00829">
    <property type="entry name" value="PKS_ER"/>
    <property type="match status" value="1"/>
</dbReference>
<dbReference type="Pfam" id="PF08240">
    <property type="entry name" value="ADH_N"/>
    <property type="match status" value="1"/>
</dbReference>
<dbReference type="GO" id="GO:0046294">
    <property type="term" value="P:formaldehyde catabolic process"/>
    <property type="evidence" value="ECO:0007669"/>
    <property type="project" value="TreeGrafter"/>
</dbReference>
<evidence type="ECO:0000313" key="12">
    <source>
        <dbReference type="Proteomes" id="UP000549695"/>
    </source>
</evidence>
<evidence type="ECO:0000256" key="6">
    <source>
        <dbReference type="ARBA" id="ARBA00023004"/>
    </source>
</evidence>
<dbReference type="InterPro" id="IPR017816">
    <property type="entry name" value="MycoS_dep_FDH"/>
</dbReference>
<feature type="domain" description="Cytochrome c" evidence="10">
    <location>
        <begin position="25"/>
        <end position="139"/>
    </location>
</feature>
<dbReference type="EMBL" id="JACCCZ010000001">
    <property type="protein sequence ID" value="NYG02232.1"/>
    <property type="molecule type" value="Genomic_DNA"/>
</dbReference>
<protein>
    <submittedName>
        <fullName evidence="11">S-(Hydroxymethyl)mycothiol dehydrogenase</fullName>
        <ecNumber evidence="11">1.1.1.306</ecNumber>
    </submittedName>
</protein>
<comment type="caution">
    <text evidence="11">The sequence shown here is derived from an EMBL/GenBank/DDBJ whole genome shotgun (WGS) entry which is preliminary data.</text>
</comment>
<dbReference type="RefSeq" id="WP_179761188.1">
    <property type="nucleotide sequence ID" value="NZ_BAAAJZ010000001.1"/>
</dbReference>
<comment type="similarity">
    <text evidence="2 9">Belongs to the zinc-containing alcohol dehydrogenase family.</text>
</comment>
<evidence type="ECO:0000256" key="4">
    <source>
        <dbReference type="ARBA" id="ARBA00022833"/>
    </source>
</evidence>
<evidence type="ECO:0000256" key="1">
    <source>
        <dbReference type="ARBA" id="ARBA00001947"/>
    </source>
</evidence>
<dbReference type="InterPro" id="IPR036291">
    <property type="entry name" value="NAD(P)-bd_dom_sf"/>
</dbReference>
<dbReference type="Gene3D" id="3.90.180.10">
    <property type="entry name" value="Medium-chain alcohol dehydrogenases, catalytic domain"/>
    <property type="match status" value="1"/>
</dbReference>
<evidence type="ECO:0000259" key="10">
    <source>
        <dbReference type="PROSITE" id="PS51007"/>
    </source>
</evidence>
<comment type="cofactor">
    <cofactor evidence="1 9">
        <name>Zn(2+)</name>
        <dbReference type="ChEBI" id="CHEBI:29105"/>
    </cofactor>
</comment>
<keyword evidence="6 8" id="KW-0408">Iron</keyword>
<dbReference type="GO" id="GO:0051903">
    <property type="term" value="F:S-(hydroxymethyl)glutathione dehydrogenase [NAD(P)+] activity"/>
    <property type="evidence" value="ECO:0007669"/>
    <property type="project" value="TreeGrafter"/>
</dbReference>
<evidence type="ECO:0000256" key="3">
    <source>
        <dbReference type="ARBA" id="ARBA00022723"/>
    </source>
</evidence>
<evidence type="ECO:0000313" key="11">
    <source>
        <dbReference type="EMBL" id="NYG02232.1"/>
    </source>
</evidence>
<dbReference type="GeneID" id="98052276"/>
<dbReference type="SUPFAM" id="SSF51735">
    <property type="entry name" value="NAD(P)-binding Rossmann-fold domains"/>
    <property type="match status" value="1"/>
</dbReference>
<dbReference type="InterPro" id="IPR011032">
    <property type="entry name" value="GroES-like_sf"/>
</dbReference>
<dbReference type="PANTHER" id="PTHR43880:SF12">
    <property type="entry name" value="ALCOHOL DEHYDROGENASE CLASS-3"/>
    <property type="match status" value="1"/>
</dbReference>
<evidence type="ECO:0000256" key="2">
    <source>
        <dbReference type="ARBA" id="ARBA00008072"/>
    </source>
</evidence>
<dbReference type="Gene3D" id="3.40.50.720">
    <property type="entry name" value="NAD(P)-binding Rossmann-like Domain"/>
    <property type="match status" value="1"/>
</dbReference>
<keyword evidence="4 9" id="KW-0862">Zinc</keyword>